<sequence length="256" mass="25947">MDTVPIGRTLGYGALAGAVAGGAGAATMYWLVEPLIRAAIAIEEAGSEPEAHTGHAQAAGEVVTRGEQVSFGLATVVLVGILIGIAFALVHRFLRPRLPGSSTAASVMALAGLGFVSFTLTPAIVIPANPPAVGDPMTVDARTLTYLGAIVGAVVLTAVITGVARAKNLTPGARAVAATSLGIAGTAVLLWALPDVADPVPAAVPADLIWHFRVASLAQIGVMWLVLAAVFAFLTFARPRLTPAPDASPRSAARVR</sequence>
<evidence type="ECO:0000256" key="1">
    <source>
        <dbReference type="SAM" id="Phobius"/>
    </source>
</evidence>
<feature type="transmembrane region" description="Helical" evidence="1">
    <location>
        <begin position="69"/>
        <end position="90"/>
    </location>
</feature>
<feature type="transmembrane region" description="Helical" evidence="1">
    <location>
        <begin position="214"/>
        <end position="236"/>
    </location>
</feature>
<dbReference type="EMBL" id="JADBEG010000001">
    <property type="protein sequence ID" value="MBE1496161.1"/>
    <property type="molecule type" value="Genomic_DNA"/>
</dbReference>
<evidence type="ECO:0000313" key="2">
    <source>
        <dbReference type="EMBL" id="MBE1496161.1"/>
    </source>
</evidence>
<dbReference type="RefSeq" id="WP_086861314.1">
    <property type="nucleotide sequence ID" value="NZ_JADBEG010000001.1"/>
</dbReference>
<dbReference type="Proteomes" id="UP000631670">
    <property type="component" value="Unassembled WGS sequence"/>
</dbReference>
<evidence type="ECO:0000313" key="3">
    <source>
        <dbReference type="Proteomes" id="UP000631670"/>
    </source>
</evidence>
<proteinExistence type="predicted"/>
<keyword evidence="1" id="KW-0472">Membrane</keyword>
<protein>
    <submittedName>
        <fullName evidence="2">Heme/copper-type cytochrome/quinol oxidase subunit 2</fullName>
    </submittedName>
</protein>
<gene>
    <name evidence="2" type="ORF">H4696_003261</name>
</gene>
<dbReference type="InterPro" id="IPR012666">
    <property type="entry name" value="CbtA_put"/>
</dbReference>
<keyword evidence="3" id="KW-1185">Reference proteome</keyword>
<organism evidence="2 3">
    <name type="scientific">Amycolatopsis lexingtonensis</name>
    <dbReference type="NCBI Taxonomy" id="218822"/>
    <lineage>
        <taxon>Bacteria</taxon>
        <taxon>Bacillati</taxon>
        <taxon>Actinomycetota</taxon>
        <taxon>Actinomycetes</taxon>
        <taxon>Pseudonocardiales</taxon>
        <taxon>Pseudonocardiaceae</taxon>
        <taxon>Amycolatopsis</taxon>
    </lineage>
</organism>
<accession>A0ABR9HZ10</accession>
<feature type="transmembrane region" description="Helical" evidence="1">
    <location>
        <begin position="12"/>
        <end position="32"/>
    </location>
</feature>
<name>A0ABR9HZ10_9PSEU</name>
<keyword evidence="1" id="KW-1133">Transmembrane helix</keyword>
<dbReference type="Pfam" id="PF09490">
    <property type="entry name" value="CbtA"/>
    <property type="match status" value="1"/>
</dbReference>
<feature type="transmembrane region" description="Helical" evidence="1">
    <location>
        <begin position="175"/>
        <end position="194"/>
    </location>
</feature>
<keyword evidence="1" id="KW-0812">Transmembrane</keyword>
<reference evidence="2 3" key="1">
    <citation type="submission" date="2020-10" db="EMBL/GenBank/DDBJ databases">
        <title>Sequencing the genomes of 1000 actinobacteria strains.</title>
        <authorList>
            <person name="Klenk H.-P."/>
        </authorList>
    </citation>
    <scope>NUCLEOTIDE SEQUENCE [LARGE SCALE GENOMIC DNA]</scope>
    <source>
        <strain evidence="2 3">DSM 44653</strain>
    </source>
</reference>
<feature type="transmembrane region" description="Helical" evidence="1">
    <location>
        <begin position="102"/>
        <end position="124"/>
    </location>
</feature>
<feature type="transmembrane region" description="Helical" evidence="1">
    <location>
        <begin position="144"/>
        <end position="163"/>
    </location>
</feature>
<comment type="caution">
    <text evidence="2">The sequence shown here is derived from an EMBL/GenBank/DDBJ whole genome shotgun (WGS) entry which is preliminary data.</text>
</comment>